<proteinExistence type="predicted"/>
<dbReference type="SUPFAM" id="SSF50156">
    <property type="entry name" value="PDZ domain-like"/>
    <property type="match status" value="1"/>
</dbReference>
<name>A0A9D3LJ34_ANGAN</name>
<reference evidence="3" key="1">
    <citation type="submission" date="2021-01" db="EMBL/GenBank/DDBJ databases">
        <title>A chromosome-scale assembly of European eel, Anguilla anguilla.</title>
        <authorList>
            <person name="Henkel C."/>
            <person name="Jong-Raadsen S.A."/>
            <person name="Dufour S."/>
            <person name="Weltzien F.-A."/>
            <person name="Palstra A.P."/>
            <person name="Pelster B."/>
            <person name="Spaink H.P."/>
            <person name="Van Den Thillart G.E."/>
            <person name="Jansen H."/>
            <person name="Zahm M."/>
            <person name="Klopp C."/>
            <person name="Cedric C."/>
            <person name="Louis A."/>
            <person name="Berthelot C."/>
            <person name="Parey E."/>
            <person name="Roest Crollius H."/>
            <person name="Montfort J."/>
            <person name="Robinson-Rechavi M."/>
            <person name="Bucao C."/>
            <person name="Bouchez O."/>
            <person name="Gislard M."/>
            <person name="Lluch J."/>
            <person name="Milhes M."/>
            <person name="Lampietro C."/>
            <person name="Lopez Roques C."/>
            <person name="Donnadieu C."/>
            <person name="Braasch I."/>
            <person name="Desvignes T."/>
            <person name="Postlethwait J."/>
            <person name="Bobe J."/>
            <person name="Guiguen Y."/>
            <person name="Dirks R."/>
        </authorList>
    </citation>
    <scope>NUCLEOTIDE SEQUENCE</scope>
    <source>
        <strain evidence="3">Tag_6206</strain>
        <tissue evidence="3">Liver</tissue>
    </source>
</reference>
<gene>
    <name evidence="3" type="ORF">ANANG_G00301100</name>
</gene>
<dbReference type="Proteomes" id="UP001044222">
    <property type="component" value="Chromosome 18"/>
</dbReference>
<dbReference type="AlphaFoldDB" id="A0A9D3LJ34"/>
<dbReference type="Gene3D" id="2.30.42.10">
    <property type="match status" value="1"/>
</dbReference>
<dbReference type="Pfam" id="PF00595">
    <property type="entry name" value="PDZ"/>
    <property type="match status" value="1"/>
</dbReference>
<dbReference type="InterPro" id="IPR036034">
    <property type="entry name" value="PDZ_sf"/>
</dbReference>
<evidence type="ECO:0000313" key="3">
    <source>
        <dbReference type="EMBL" id="KAG5831181.1"/>
    </source>
</evidence>
<evidence type="ECO:0000256" key="1">
    <source>
        <dbReference type="SAM" id="MobiDB-lite"/>
    </source>
</evidence>
<keyword evidence="4" id="KW-1185">Reference proteome</keyword>
<feature type="compositionally biased region" description="Gly residues" evidence="1">
    <location>
        <begin position="10"/>
        <end position="19"/>
    </location>
</feature>
<organism evidence="3 4">
    <name type="scientific">Anguilla anguilla</name>
    <name type="common">European freshwater eel</name>
    <name type="synonym">Muraena anguilla</name>
    <dbReference type="NCBI Taxonomy" id="7936"/>
    <lineage>
        <taxon>Eukaryota</taxon>
        <taxon>Metazoa</taxon>
        <taxon>Chordata</taxon>
        <taxon>Craniata</taxon>
        <taxon>Vertebrata</taxon>
        <taxon>Euteleostomi</taxon>
        <taxon>Actinopterygii</taxon>
        <taxon>Neopterygii</taxon>
        <taxon>Teleostei</taxon>
        <taxon>Anguilliformes</taxon>
        <taxon>Anguillidae</taxon>
        <taxon>Anguilla</taxon>
    </lineage>
</organism>
<protein>
    <recommendedName>
        <fullName evidence="2">PDZ domain-containing protein</fullName>
    </recommendedName>
</protein>
<feature type="region of interest" description="Disordered" evidence="1">
    <location>
        <begin position="1"/>
        <end position="21"/>
    </location>
</feature>
<feature type="region of interest" description="Disordered" evidence="1">
    <location>
        <begin position="185"/>
        <end position="208"/>
    </location>
</feature>
<accession>A0A9D3LJ34</accession>
<feature type="compositionally biased region" description="Gly residues" evidence="1">
    <location>
        <begin position="196"/>
        <end position="206"/>
    </location>
</feature>
<dbReference type="PROSITE" id="PS50106">
    <property type="entry name" value="PDZ"/>
    <property type="match status" value="1"/>
</dbReference>
<feature type="region of interest" description="Disordered" evidence="1">
    <location>
        <begin position="48"/>
        <end position="91"/>
    </location>
</feature>
<dbReference type="EMBL" id="JAFIRN010000018">
    <property type="protein sequence ID" value="KAG5831181.1"/>
    <property type="molecule type" value="Genomic_DNA"/>
</dbReference>
<feature type="domain" description="PDZ" evidence="2">
    <location>
        <begin position="141"/>
        <end position="198"/>
    </location>
</feature>
<sequence length="229" mass="24520">MGFKNVHSRGGSGPLGGATSGLRWAYGKERLHGDLRLFPVNDSVRGRCVSPEKEAEEMEAQTDEGRPIPQINEFSEAESISRKPRPSRGDVRDLREARRLQKHRAPHGQHIPECIGAPEKQGQHGAMQRAATHNSLASRMPLKLQMKIYGQRGSLGISIAGGRGSLPYKEHDEGVFISRVAKGGPAEKADSHRGQSVGGAAGGGWGSLIPTALRVTNQTTSGMSTSLSS</sequence>
<comment type="caution">
    <text evidence="3">The sequence shown here is derived from an EMBL/GenBank/DDBJ whole genome shotgun (WGS) entry which is preliminary data.</text>
</comment>
<evidence type="ECO:0000259" key="2">
    <source>
        <dbReference type="PROSITE" id="PS50106"/>
    </source>
</evidence>
<dbReference type="InterPro" id="IPR001478">
    <property type="entry name" value="PDZ"/>
</dbReference>
<evidence type="ECO:0000313" key="4">
    <source>
        <dbReference type="Proteomes" id="UP001044222"/>
    </source>
</evidence>